<reference evidence="2 3" key="1">
    <citation type="submission" date="2020-08" db="EMBL/GenBank/DDBJ databases">
        <title>Description of novel Flavobacterium F-380 isolate.</title>
        <authorList>
            <person name="Saticioglu I.B."/>
            <person name="Duman M."/>
            <person name="Altun S."/>
        </authorList>
    </citation>
    <scope>NUCLEOTIDE SEQUENCE [LARGE SCALE GENOMIC DNA]</scope>
    <source>
        <strain evidence="2 3">F-380</strain>
    </source>
</reference>
<evidence type="ECO:0000313" key="3">
    <source>
        <dbReference type="Proteomes" id="UP000629963"/>
    </source>
</evidence>
<proteinExistence type="predicted"/>
<sequence>MKSKYFLSLFLVVQILFLKIIAYFPEAVEQYYSTGLFPYLSRFSRMALGAIPFSVGDCLYLILIVLLVRWFWISRKSWKTNWKNNSLQLIGFVSVFYFFFHFFWALNYYRQPLFEKLKIEKEYSDADLLAFTQQLILKTNAVQLQLTNNDSLAVVFPYTSEQEWDKNIVGYQNLAKHHPFFEYHGLSVKNSLFSVPLTYMGFGGYLNPFTNEAQVNYLLPRYSSPMTSCHEMAHQIGFASESECNFIGFLATIQNDDLYFKYSGYSFALRYCLYNWQARDEIVFKKLLKTVHPGILKNYKESDDFWDQYESFIDKGFHVFYDNFLKINQQIEGINSYSKFVDLMVNYYKTEKL</sequence>
<gene>
    <name evidence="2" type="ORF">H8R23_06810</name>
</gene>
<accession>A0ABR7J6F2</accession>
<evidence type="ECO:0000256" key="1">
    <source>
        <dbReference type="SAM" id="Phobius"/>
    </source>
</evidence>
<keyword evidence="1" id="KW-0472">Membrane</keyword>
<evidence type="ECO:0000313" key="2">
    <source>
        <dbReference type="EMBL" id="MBC5841111.1"/>
    </source>
</evidence>
<protein>
    <submittedName>
        <fullName evidence="2">DUF3810 domain-containing protein</fullName>
    </submittedName>
</protein>
<dbReference type="RefSeq" id="WP_187009706.1">
    <property type="nucleotide sequence ID" value="NZ_JACRUI010000002.1"/>
</dbReference>
<organism evidence="2 3">
    <name type="scientific">Flavobacterium kayseriense</name>
    <dbReference type="NCBI Taxonomy" id="2764714"/>
    <lineage>
        <taxon>Bacteria</taxon>
        <taxon>Pseudomonadati</taxon>
        <taxon>Bacteroidota</taxon>
        <taxon>Flavobacteriia</taxon>
        <taxon>Flavobacteriales</taxon>
        <taxon>Flavobacteriaceae</taxon>
        <taxon>Flavobacterium</taxon>
    </lineage>
</organism>
<keyword evidence="1" id="KW-0812">Transmembrane</keyword>
<feature type="transmembrane region" description="Helical" evidence="1">
    <location>
        <begin position="89"/>
        <end position="109"/>
    </location>
</feature>
<dbReference type="Pfam" id="PF12725">
    <property type="entry name" value="DUF3810"/>
    <property type="match status" value="1"/>
</dbReference>
<dbReference type="InterPro" id="IPR024294">
    <property type="entry name" value="DUF3810"/>
</dbReference>
<keyword evidence="1" id="KW-1133">Transmembrane helix</keyword>
<feature type="transmembrane region" description="Helical" evidence="1">
    <location>
        <begin position="46"/>
        <end position="68"/>
    </location>
</feature>
<dbReference type="EMBL" id="JACRUJ010000002">
    <property type="protein sequence ID" value="MBC5841111.1"/>
    <property type="molecule type" value="Genomic_DNA"/>
</dbReference>
<comment type="caution">
    <text evidence="2">The sequence shown here is derived from an EMBL/GenBank/DDBJ whole genome shotgun (WGS) entry which is preliminary data.</text>
</comment>
<keyword evidence="3" id="KW-1185">Reference proteome</keyword>
<name>A0ABR7J6F2_9FLAO</name>
<dbReference type="Proteomes" id="UP000629963">
    <property type="component" value="Unassembled WGS sequence"/>
</dbReference>